<evidence type="ECO:0000256" key="1">
    <source>
        <dbReference type="SAM" id="MobiDB-lite"/>
    </source>
</evidence>
<comment type="caution">
    <text evidence="2">The sequence shown here is derived from an EMBL/GenBank/DDBJ whole genome shotgun (WGS) entry which is preliminary data.</text>
</comment>
<accession>A0A937X1M1</accession>
<feature type="region of interest" description="Disordered" evidence="1">
    <location>
        <begin position="47"/>
        <end position="79"/>
    </location>
</feature>
<dbReference type="Gene3D" id="2.40.10.480">
    <property type="match status" value="1"/>
</dbReference>
<protein>
    <submittedName>
        <fullName evidence="2">PQQ-binding-like beta-propeller repeat protein</fullName>
    </submittedName>
</protein>
<reference evidence="2 3" key="1">
    <citation type="submission" date="2019-03" db="EMBL/GenBank/DDBJ databases">
        <title>Lake Tanganyika Metagenome-Assembled Genomes (MAGs).</title>
        <authorList>
            <person name="Tran P."/>
        </authorList>
    </citation>
    <scope>NUCLEOTIDE SEQUENCE [LARGE SCALE GENOMIC DNA]</scope>
    <source>
        <strain evidence="2">K_DeepCast_65m_m2_236</strain>
    </source>
</reference>
<feature type="non-terminal residue" evidence="2">
    <location>
        <position position="1"/>
    </location>
</feature>
<gene>
    <name evidence="2" type="ORF">FJZ00_03815</name>
</gene>
<dbReference type="AlphaFoldDB" id="A0A937X1M1"/>
<dbReference type="SUPFAM" id="SSF50998">
    <property type="entry name" value="Quinoprotein alcohol dehydrogenase-like"/>
    <property type="match status" value="1"/>
</dbReference>
<proteinExistence type="predicted"/>
<dbReference type="Proteomes" id="UP000703893">
    <property type="component" value="Unassembled WGS sequence"/>
</dbReference>
<evidence type="ECO:0000313" key="2">
    <source>
        <dbReference type="EMBL" id="MBM3274253.1"/>
    </source>
</evidence>
<sequence>ATGKDLWSCQVGENLEWSPAVQGGRIYLGTSGGGLVCVDTGDPANTGWPMWGGGPGHNGPSPAPATGATAVLSGTTLAH</sequence>
<name>A0A937X1M1_9BACT</name>
<dbReference type="InterPro" id="IPR011047">
    <property type="entry name" value="Quinoprotein_ADH-like_sf"/>
</dbReference>
<dbReference type="EMBL" id="VGJX01000163">
    <property type="protein sequence ID" value="MBM3274253.1"/>
    <property type="molecule type" value="Genomic_DNA"/>
</dbReference>
<organism evidence="2 3">
    <name type="scientific">Candidatus Tanganyikabacteria bacterium</name>
    <dbReference type="NCBI Taxonomy" id="2961651"/>
    <lineage>
        <taxon>Bacteria</taxon>
        <taxon>Bacillati</taxon>
        <taxon>Candidatus Sericytochromatia</taxon>
        <taxon>Candidatus Tanganyikabacteria</taxon>
    </lineage>
</organism>
<evidence type="ECO:0000313" key="3">
    <source>
        <dbReference type="Proteomes" id="UP000703893"/>
    </source>
</evidence>